<organism evidence="1">
    <name type="scientific">marine sediment metagenome</name>
    <dbReference type="NCBI Taxonomy" id="412755"/>
    <lineage>
        <taxon>unclassified sequences</taxon>
        <taxon>metagenomes</taxon>
        <taxon>ecological metagenomes</taxon>
    </lineage>
</organism>
<protein>
    <submittedName>
        <fullName evidence="1">Uncharacterized protein</fullName>
    </submittedName>
</protein>
<proteinExistence type="predicted"/>
<accession>A0A0F9L8A0</accession>
<dbReference type="AlphaFoldDB" id="A0A0F9L8A0"/>
<name>A0A0F9L8A0_9ZZZZ</name>
<evidence type="ECO:0000313" key="1">
    <source>
        <dbReference type="EMBL" id="KKM91069.1"/>
    </source>
</evidence>
<dbReference type="EMBL" id="LAZR01006587">
    <property type="protein sequence ID" value="KKM91069.1"/>
    <property type="molecule type" value="Genomic_DNA"/>
</dbReference>
<gene>
    <name evidence="1" type="ORF">LCGC14_1232320</name>
</gene>
<reference evidence="1" key="1">
    <citation type="journal article" date="2015" name="Nature">
        <title>Complex archaea that bridge the gap between prokaryotes and eukaryotes.</title>
        <authorList>
            <person name="Spang A."/>
            <person name="Saw J.H."/>
            <person name="Jorgensen S.L."/>
            <person name="Zaremba-Niedzwiedzka K."/>
            <person name="Martijn J."/>
            <person name="Lind A.E."/>
            <person name="van Eijk R."/>
            <person name="Schleper C."/>
            <person name="Guy L."/>
            <person name="Ettema T.J."/>
        </authorList>
    </citation>
    <scope>NUCLEOTIDE SEQUENCE</scope>
</reference>
<sequence>MMSLDIINRKVSMKIETVAEGSLTADGSEQIVVDDGRGPAILSGFISLEHLQLGDSVTIRAYALVNGTYGLYGKGSYGGVQTEPMLRVNGIRYKDKMMITLQQTAGSYRGFDYEFVREV</sequence>
<comment type="caution">
    <text evidence="1">The sequence shown here is derived from an EMBL/GenBank/DDBJ whole genome shotgun (WGS) entry which is preliminary data.</text>
</comment>